<dbReference type="PRINTS" id="PR00344">
    <property type="entry name" value="BCTRLSENSOR"/>
</dbReference>
<dbReference type="EC" id="2.7.13.3" evidence="2"/>
<dbReference type="PANTHER" id="PTHR43711">
    <property type="entry name" value="TWO-COMPONENT HISTIDINE KINASE"/>
    <property type="match status" value="1"/>
</dbReference>
<dbReference type="SMART" id="SM00388">
    <property type="entry name" value="HisKA"/>
    <property type="match status" value="1"/>
</dbReference>
<evidence type="ECO:0000256" key="2">
    <source>
        <dbReference type="ARBA" id="ARBA00012438"/>
    </source>
</evidence>
<keyword evidence="5 8" id="KW-0418">Kinase</keyword>
<evidence type="ECO:0000313" key="9">
    <source>
        <dbReference type="Proteomes" id="UP000584642"/>
    </source>
</evidence>
<dbReference type="InterPro" id="IPR050736">
    <property type="entry name" value="Sensor_HK_Regulatory"/>
</dbReference>
<feature type="domain" description="Histidine kinase" evidence="7">
    <location>
        <begin position="505"/>
        <end position="718"/>
    </location>
</feature>
<proteinExistence type="predicted"/>
<dbReference type="PANTHER" id="PTHR43711:SF1">
    <property type="entry name" value="HISTIDINE KINASE 1"/>
    <property type="match status" value="1"/>
</dbReference>
<dbReference type="InterPro" id="IPR003661">
    <property type="entry name" value="HisK_dim/P_dom"/>
</dbReference>
<dbReference type="InterPro" id="IPR035965">
    <property type="entry name" value="PAS-like_dom_sf"/>
</dbReference>
<gene>
    <name evidence="8" type="ORF">HND93_03670</name>
</gene>
<name>A0ABX2T6L9_9PROT</name>
<keyword evidence="9" id="KW-1185">Reference proteome</keyword>
<dbReference type="Gene3D" id="1.10.287.130">
    <property type="match status" value="1"/>
</dbReference>
<dbReference type="InterPro" id="IPR000014">
    <property type="entry name" value="PAS"/>
</dbReference>
<dbReference type="Proteomes" id="UP000584642">
    <property type="component" value="Unassembled WGS sequence"/>
</dbReference>
<dbReference type="Pfam" id="PF00512">
    <property type="entry name" value="HisKA"/>
    <property type="match status" value="1"/>
</dbReference>
<dbReference type="SUPFAM" id="SSF55785">
    <property type="entry name" value="PYP-like sensor domain (PAS domain)"/>
    <property type="match status" value="1"/>
</dbReference>
<reference evidence="8 9" key="1">
    <citation type="submission" date="2020-05" db="EMBL/GenBank/DDBJ databases">
        <title>Azospirillum oleiclasticum sp. nov, a nitrogen-fixing and heavy crude oil-emulsifying bacterium isolated from the crude oil of Yumen Oilfield.</title>
        <authorList>
            <person name="Wu D."/>
            <person name="Cai M."/>
            <person name="Zhang X."/>
        </authorList>
    </citation>
    <scope>NUCLEOTIDE SEQUENCE [LARGE SCALE GENOMIC DNA]</scope>
    <source>
        <strain evidence="8 9">ROY-1-1-2</strain>
    </source>
</reference>
<evidence type="ECO:0000256" key="6">
    <source>
        <dbReference type="ARBA" id="ARBA00023012"/>
    </source>
</evidence>
<dbReference type="NCBIfam" id="TIGR00229">
    <property type="entry name" value="sensory_box"/>
    <property type="match status" value="1"/>
</dbReference>
<evidence type="ECO:0000256" key="1">
    <source>
        <dbReference type="ARBA" id="ARBA00000085"/>
    </source>
</evidence>
<dbReference type="PROSITE" id="PS50109">
    <property type="entry name" value="HIS_KIN"/>
    <property type="match status" value="1"/>
</dbReference>
<dbReference type="GO" id="GO:0016301">
    <property type="term" value="F:kinase activity"/>
    <property type="evidence" value="ECO:0007669"/>
    <property type="project" value="UniProtKB-KW"/>
</dbReference>
<dbReference type="RefSeq" id="WP_180280513.1">
    <property type="nucleotide sequence ID" value="NZ_JABFDB010000001.1"/>
</dbReference>
<comment type="catalytic activity">
    <reaction evidence="1">
        <text>ATP + protein L-histidine = ADP + protein N-phospho-L-histidine.</text>
        <dbReference type="EC" id="2.7.13.3"/>
    </reaction>
</comment>
<comment type="caution">
    <text evidence="8">The sequence shown here is derived from an EMBL/GenBank/DDBJ whole genome shotgun (WGS) entry which is preliminary data.</text>
</comment>
<evidence type="ECO:0000256" key="3">
    <source>
        <dbReference type="ARBA" id="ARBA00022553"/>
    </source>
</evidence>
<evidence type="ECO:0000313" key="8">
    <source>
        <dbReference type="EMBL" id="NYZ18798.1"/>
    </source>
</evidence>
<dbReference type="Gene3D" id="3.30.450.20">
    <property type="entry name" value="PAS domain"/>
    <property type="match status" value="1"/>
</dbReference>
<dbReference type="InterPro" id="IPR005467">
    <property type="entry name" value="His_kinase_dom"/>
</dbReference>
<dbReference type="SMART" id="SM00387">
    <property type="entry name" value="HATPase_c"/>
    <property type="match status" value="1"/>
</dbReference>
<dbReference type="CDD" id="cd00075">
    <property type="entry name" value="HATPase"/>
    <property type="match status" value="1"/>
</dbReference>
<dbReference type="CDD" id="cd00130">
    <property type="entry name" value="PAS"/>
    <property type="match status" value="1"/>
</dbReference>
<keyword evidence="4" id="KW-0808">Transferase</keyword>
<dbReference type="InterPro" id="IPR036890">
    <property type="entry name" value="HATPase_C_sf"/>
</dbReference>
<dbReference type="InterPro" id="IPR013656">
    <property type="entry name" value="PAS_4"/>
</dbReference>
<dbReference type="SUPFAM" id="SSF47384">
    <property type="entry name" value="Homodimeric domain of signal transducing histidine kinase"/>
    <property type="match status" value="1"/>
</dbReference>
<protein>
    <recommendedName>
        <fullName evidence="2">histidine kinase</fullName>
        <ecNumber evidence="2">2.7.13.3</ecNumber>
    </recommendedName>
</protein>
<sequence>MAMRVLSGVTDRFATAVLVGTGAALSILMAAVLFNVTDTATDVRLEQTAAGYAREIRHELDRYEMVLDAVRLHLATRPRIGAVETFEHAGPLLQRLAGLRGMDWLDREDAQHLLASAPPAEPHADERPLSGIISHDVQAAQGGLPRWAALSGPSLRVPELPKLVERACRTGRIVTGELVEVPAGPSEPPADRRSVVLLAPVHAAMEERADIQTTLMSGASSERSACDGVRGIMVLAAWPDRIAAAAFGRIPWNVGTLGLLDMSAPPGRRLLAVHGAADVADEAVILGAERWLHSIEVGDRQWGVFVQRSMGTRLSASVAPPSAVLAIGLTFTSLMAGHLWRERRDKARYRTEASTRAAMARALRTSEERIHLALRHARVVLASLDRDLRYTWHYDPPAMRWSDDVVGRGNGDLFPPQDAAVLDRIMRRVIETGLGSRQQVRLSVLGTERAFDVVIEPLRQDNGEIVGVTCAAMDITELWRTREALADARAAAERASFAKSRFLAAASHDLRQPFQAMSLFHHILTETLSDPKQREIAGKLGEALTAGNALLATLLDISTLEIGSVQPKPAAFPIQNLIDRLGNEFGAQANSRGLSFRLAVTSATVRSDPVLLERMIRNLLVNALRYTRAGGILLGCRRRAGRLRIEVIDTGPGIATEQLERIFEEFYRGETDRRDSGVGLGLGLAIVRRMSEILDHPVVVRSRVGRGTMFAISVPFADPDEET</sequence>
<dbReference type="Pfam" id="PF08448">
    <property type="entry name" value="PAS_4"/>
    <property type="match status" value="1"/>
</dbReference>
<keyword evidence="6" id="KW-0902">Two-component regulatory system</keyword>
<dbReference type="InterPro" id="IPR036097">
    <property type="entry name" value="HisK_dim/P_sf"/>
</dbReference>
<evidence type="ECO:0000256" key="4">
    <source>
        <dbReference type="ARBA" id="ARBA00022679"/>
    </source>
</evidence>
<dbReference type="CDD" id="cd00082">
    <property type="entry name" value="HisKA"/>
    <property type="match status" value="1"/>
</dbReference>
<accession>A0ABX2T6L9</accession>
<dbReference type="Gene3D" id="3.30.565.10">
    <property type="entry name" value="Histidine kinase-like ATPase, C-terminal domain"/>
    <property type="match status" value="1"/>
</dbReference>
<evidence type="ECO:0000259" key="7">
    <source>
        <dbReference type="PROSITE" id="PS50109"/>
    </source>
</evidence>
<dbReference type="SUPFAM" id="SSF55874">
    <property type="entry name" value="ATPase domain of HSP90 chaperone/DNA topoisomerase II/histidine kinase"/>
    <property type="match status" value="1"/>
</dbReference>
<organism evidence="8 9">
    <name type="scientific">Azospirillum oleiclasticum</name>
    <dbReference type="NCBI Taxonomy" id="2735135"/>
    <lineage>
        <taxon>Bacteria</taxon>
        <taxon>Pseudomonadati</taxon>
        <taxon>Pseudomonadota</taxon>
        <taxon>Alphaproteobacteria</taxon>
        <taxon>Rhodospirillales</taxon>
        <taxon>Azospirillaceae</taxon>
        <taxon>Azospirillum</taxon>
    </lineage>
</organism>
<keyword evidence="3" id="KW-0597">Phosphoprotein</keyword>
<dbReference type="InterPro" id="IPR004358">
    <property type="entry name" value="Sig_transdc_His_kin-like_C"/>
</dbReference>
<evidence type="ECO:0000256" key="5">
    <source>
        <dbReference type="ARBA" id="ARBA00022777"/>
    </source>
</evidence>
<dbReference type="EMBL" id="JABFDB010000001">
    <property type="protein sequence ID" value="NYZ18798.1"/>
    <property type="molecule type" value="Genomic_DNA"/>
</dbReference>
<dbReference type="InterPro" id="IPR003594">
    <property type="entry name" value="HATPase_dom"/>
</dbReference>
<dbReference type="Pfam" id="PF02518">
    <property type="entry name" value="HATPase_c"/>
    <property type="match status" value="1"/>
</dbReference>